<sequence>METGEVITGSNEPFEKTLETNSQIPTVTPQTSAPFTKSPEIFVTIDPKSSSPIITNRASAPPLPHPKLNPLPVISPTTQTSPIPLHFSTMPLPFSKNPSTHHQYSPPQLNPLPIPQPQTLVEKIRASEDKSLTRLAPVSFAPSGRPRIKIPDTVFQKGAELHKDFIICYFNGRAPPFSQIQSVLSHMWGKGRQLEIHNNPINHSTLVRIPSEYLRQKILEKSIWYVGDSMFHTAQWSSEHTKATPPLKAIKIWAHLTGVPLDLRYNEGLSLVAGLVGDPKETDDFTKNLVSLSVSHVKVEVDLTQPLPPVVEFERDCGEVVEVQVHYPWIPPKCSHCQELGHIARNCLLLPPPHKEPAAPKSAAPKAAKNKQPSQSAVYRKKSHLTGSSTDQTPKLSNVPFSSDLSPAPHPVAMAVDIASKPSVPSPSFPSPLAPFNNFSSPEPTPRPSLKRSRSSPTLSPPLSSNPNPFLLTNLSPVTSLFIPPQTSGPPFLKAPVPPLLLASNPVSSSDLSFSFVARDSSPYGESLPPSQ</sequence>
<feature type="compositionally biased region" description="Low complexity" evidence="2">
    <location>
        <begin position="359"/>
        <end position="373"/>
    </location>
</feature>
<feature type="compositionally biased region" description="Low complexity" evidence="2">
    <location>
        <begin position="455"/>
        <end position="470"/>
    </location>
</feature>
<gene>
    <name evidence="4" type="ORF">BRARA_G01294</name>
</gene>
<feature type="compositionally biased region" description="Polar residues" evidence="2">
    <location>
        <begin position="385"/>
        <end position="404"/>
    </location>
</feature>
<keyword evidence="1" id="KW-0479">Metal-binding</keyword>
<proteinExistence type="predicted"/>
<name>A0A397YVD4_BRACM</name>
<dbReference type="AlphaFoldDB" id="A0A397YVD4"/>
<dbReference type="InterPro" id="IPR001878">
    <property type="entry name" value="Znf_CCHC"/>
</dbReference>
<evidence type="ECO:0000256" key="1">
    <source>
        <dbReference type="PROSITE-ProRule" id="PRU00047"/>
    </source>
</evidence>
<feature type="region of interest" description="Disordered" evidence="2">
    <location>
        <begin position="354"/>
        <end position="404"/>
    </location>
</feature>
<protein>
    <recommendedName>
        <fullName evidence="3">CCHC-type domain-containing protein</fullName>
    </recommendedName>
</protein>
<accession>A0A397YVD4</accession>
<organism evidence="4 5">
    <name type="scientific">Brassica campestris</name>
    <name type="common">Field mustard</name>
    <dbReference type="NCBI Taxonomy" id="3711"/>
    <lineage>
        <taxon>Eukaryota</taxon>
        <taxon>Viridiplantae</taxon>
        <taxon>Streptophyta</taxon>
        <taxon>Embryophyta</taxon>
        <taxon>Tracheophyta</taxon>
        <taxon>Spermatophyta</taxon>
        <taxon>Magnoliopsida</taxon>
        <taxon>eudicotyledons</taxon>
        <taxon>Gunneridae</taxon>
        <taxon>Pentapetalae</taxon>
        <taxon>rosids</taxon>
        <taxon>malvids</taxon>
        <taxon>Brassicales</taxon>
        <taxon>Brassicaceae</taxon>
        <taxon>Brassiceae</taxon>
        <taxon>Brassica</taxon>
    </lineage>
</organism>
<reference evidence="4 5" key="1">
    <citation type="submission" date="2018-06" db="EMBL/GenBank/DDBJ databases">
        <title>WGS assembly of Brassica rapa FPsc.</title>
        <authorList>
            <person name="Bowman J."/>
            <person name="Kohchi T."/>
            <person name="Yamato K."/>
            <person name="Jenkins J."/>
            <person name="Shu S."/>
            <person name="Ishizaki K."/>
            <person name="Yamaoka S."/>
            <person name="Nishihama R."/>
            <person name="Nakamura Y."/>
            <person name="Berger F."/>
            <person name="Adam C."/>
            <person name="Aki S."/>
            <person name="Althoff F."/>
            <person name="Araki T."/>
            <person name="Arteaga-Vazquez M."/>
            <person name="Balasubrmanian S."/>
            <person name="Bauer D."/>
            <person name="Boehm C."/>
            <person name="Briginshaw L."/>
            <person name="Caballero-Perez J."/>
            <person name="Catarino B."/>
            <person name="Chen F."/>
            <person name="Chiyoda S."/>
            <person name="Chovatia M."/>
            <person name="Davies K."/>
            <person name="Delmans M."/>
            <person name="Demura T."/>
            <person name="Dierschke T."/>
            <person name="Dolan L."/>
            <person name="Dorantes-Acosta A."/>
            <person name="Eklund D."/>
            <person name="Florent S."/>
            <person name="Flores-Sandoval E."/>
            <person name="Fujiyama A."/>
            <person name="Fukuzawa H."/>
            <person name="Galik B."/>
            <person name="Grimanelli D."/>
            <person name="Grimwood J."/>
            <person name="Grossniklaus U."/>
            <person name="Hamada T."/>
            <person name="Haseloff J."/>
            <person name="Hetherington A."/>
            <person name="Higo A."/>
            <person name="Hirakawa Y."/>
            <person name="Hundley H."/>
            <person name="Ikeda Y."/>
            <person name="Inoue K."/>
            <person name="Inoue S."/>
            <person name="Ishida S."/>
            <person name="Jia Q."/>
            <person name="Kakita M."/>
            <person name="Kanazawa T."/>
            <person name="Kawai Y."/>
            <person name="Kawashima T."/>
            <person name="Kennedy M."/>
            <person name="Kinose K."/>
            <person name="Kinoshita T."/>
            <person name="Kohara Y."/>
            <person name="Koide E."/>
            <person name="Komatsu K."/>
            <person name="Kopischke S."/>
            <person name="Kubo M."/>
            <person name="Kyozuka J."/>
            <person name="Lagercrantz U."/>
            <person name="Lin S."/>
            <person name="Lindquist E."/>
            <person name="Lipzen A."/>
            <person name="Lu C."/>
            <person name="Luna E."/>
            <person name="Martienssen R."/>
            <person name="Minamino N."/>
            <person name="Mizutani M."/>
            <person name="Mizutani M."/>
            <person name="Mochizuki N."/>
            <person name="Monte I."/>
            <person name="Mosher R."/>
            <person name="Nagasaki H."/>
            <person name="Nakagami H."/>
            <person name="Naramoto S."/>
            <person name="Nishitani K."/>
            <person name="Ohtani M."/>
            <person name="Okamoto T."/>
            <person name="Okumura M."/>
            <person name="Phillips J."/>
            <person name="Pollak B."/>
            <person name="Reinders A."/>
            <person name="Roevekamp M."/>
            <person name="Sano R."/>
            <person name="Sawa S."/>
            <person name="Schmid M."/>
            <person name="Shirakawa M."/>
            <person name="Solano R."/>
            <person name="Spunde A."/>
            <person name="Suetsugu N."/>
            <person name="Sugano S."/>
            <person name="Sugiyama A."/>
            <person name="Sun R."/>
            <person name="Suzuki Y."/>
            <person name="Takenaka M."/>
            <person name="Takezawa D."/>
            <person name="Tomogane H."/>
            <person name="Tsuzuki M."/>
            <person name="Ueda T."/>
            <person name="Umeda M."/>
            <person name="Ward J."/>
            <person name="Watanabe Y."/>
            <person name="Yazaki K."/>
            <person name="Yokoyama R."/>
            <person name="Yoshitake Y."/>
            <person name="Yotsui I."/>
            <person name="Zachgo S."/>
            <person name="Schmutz J."/>
        </authorList>
    </citation>
    <scope>NUCLEOTIDE SEQUENCE [LARGE SCALE GENOMIC DNA]</scope>
    <source>
        <strain evidence="5">cv. B-3</strain>
    </source>
</reference>
<evidence type="ECO:0000259" key="3">
    <source>
        <dbReference type="PROSITE" id="PS50158"/>
    </source>
</evidence>
<feature type="domain" description="CCHC-type" evidence="3">
    <location>
        <begin position="333"/>
        <end position="347"/>
    </location>
</feature>
<dbReference type="InterPro" id="IPR025558">
    <property type="entry name" value="DUF4283"/>
</dbReference>
<keyword evidence="1" id="KW-0863">Zinc-finger</keyword>
<feature type="region of interest" description="Disordered" evidence="2">
    <location>
        <begin position="435"/>
        <end position="470"/>
    </location>
</feature>
<keyword evidence="1" id="KW-0862">Zinc</keyword>
<dbReference type="GO" id="GO:0003676">
    <property type="term" value="F:nucleic acid binding"/>
    <property type="evidence" value="ECO:0007669"/>
    <property type="project" value="InterPro"/>
</dbReference>
<evidence type="ECO:0000313" key="4">
    <source>
        <dbReference type="EMBL" id="RID53933.1"/>
    </source>
</evidence>
<evidence type="ECO:0000256" key="2">
    <source>
        <dbReference type="SAM" id="MobiDB-lite"/>
    </source>
</evidence>
<dbReference type="PROSITE" id="PS50158">
    <property type="entry name" value="ZF_CCHC"/>
    <property type="match status" value="1"/>
</dbReference>
<dbReference type="InterPro" id="IPR040256">
    <property type="entry name" value="At4g02000-like"/>
</dbReference>
<dbReference type="PANTHER" id="PTHR31286:SF90">
    <property type="entry name" value="DUF4283 DOMAIN-CONTAINING PROTEIN"/>
    <property type="match status" value="1"/>
</dbReference>
<dbReference type="EMBL" id="CM010634">
    <property type="protein sequence ID" value="RID53933.1"/>
    <property type="molecule type" value="Genomic_DNA"/>
</dbReference>
<dbReference type="GO" id="GO:0008270">
    <property type="term" value="F:zinc ion binding"/>
    <property type="evidence" value="ECO:0007669"/>
    <property type="project" value="UniProtKB-KW"/>
</dbReference>
<dbReference type="Pfam" id="PF14111">
    <property type="entry name" value="DUF4283"/>
    <property type="match status" value="1"/>
</dbReference>
<dbReference type="Proteomes" id="UP000264353">
    <property type="component" value="Chromosome A7"/>
</dbReference>
<dbReference type="PANTHER" id="PTHR31286">
    <property type="entry name" value="GLYCINE-RICH CELL WALL STRUCTURAL PROTEIN 1.8-LIKE"/>
    <property type="match status" value="1"/>
</dbReference>
<evidence type="ECO:0000313" key="5">
    <source>
        <dbReference type="Proteomes" id="UP000264353"/>
    </source>
</evidence>